<feature type="binding site" evidence="7">
    <location>
        <position position="181"/>
    </location>
    <ligand>
        <name>substrate</name>
    </ligand>
</feature>
<dbReference type="EMBL" id="LT906439">
    <property type="protein sequence ID" value="SNU88034.1"/>
    <property type="molecule type" value="Genomic_DNA"/>
</dbReference>
<feature type="domain" description="Glucose-6-phosphate dehydrogenase NAD-binding" evidence="8">
    <location>
        <begin position="9"/>
        <end position="186"/>
    </location>
</feature>
<accession>A0A239STG8</accession>
<evidence type="ECO:0000313" key="10">
    <source>
        <dbReference type="EMBL" id="SNU88034.1"/>
    </source>
</evidence>
<dbReference type="InterPro" id="IPR022674">
    <property type="entry name" value="G6P_DH_NAD-bd"/>
</dbReference>
<feature type="binding site" evidence="7">
    <location>
        <begin position="11"/>
        <end position="18"/>
    </location>
    <ligand>
        <name>NADP(+)</name>
        <dbReference type="ChEBI" id="CHEBI:58349"/>
    </ligand>
</feature>
<keyword evidence="11" id="KW-1185">Reference proteome</keyword>
<dbReference type="KEGG" id="smen:SAMEA4412692_0869"/>
<dbReference type="Pfam" id="PF02781">
    <property type="entry name" value="G6PD_C"/>
    <property type="match status" value="1"/>
</dbReference>
<dbReference type="eggNOG" id="COG0364">
    <property type="taxonomic scope" value="Bacteria"/>
</dbReference>
<dbReference type="Gene3D" id="3.40.50.720">
    <property type="entry name" value="NAD(P)-binding Rossmann-like Domain"/>
    <property type="match status" value="1"/>
</dbReference>
<dbReference type="RefSeq" id="WP_018372771.1">
    <property type="nucleotide sequence ID" value="NZ_LT906439.1"/>
</dbReference>
<organism evidence="10 11">
    <name type="scientific">Streptococcus merionis</name>
    <dbReference type="NCBI Taxonomy" id="400065"/>
    <lineage>
        <taxon>Bacteria</taxon>
        <taxon>Bacillati</taxon>
        <taxon>Bacillota</taxon>
        <taxon>Bacilli</taxon>
        <taxon>Lactobacillales</taxon>
        <taxon>Streptococcaceae</taxon>
        <taxon>Streptococcus</taxon>
    </lineage>
</organism>
<feature type="binding site" evidence="7">
    <location>
        <position position="215"/>
    </location>
    <ligand>
        <name>substrate</name>
    </ligand>
</feature>
<feature type="domain" description="Glucose-6-phosphate dehydrogenase C-terminal" evidence="9">
    <location>
        <begin position="189"/>
        <end position="481"/>
    </location>
</feature>
<comment type="similarity">
    <text evidence="2 7">Belongs to the glucose-6-phosphate dehydrogenase family.</text>
</comment>
<dbReference type="PIRSF" id="PIRSF000110">
    <property type="entry name" value="G6PD"/>
    <property type="match status" value="1"/>
</dbReference>
<comment type="catalytic activity">
    <reaction evidence="7">
        <text>D-glucose 6-phosphate + NADP(+) = 6-phospho-D-glucono-1,5-lactone + NADPH + H(+)</text>
        <dbReference type="Rhea" id="RHEA:15841"/>
        <dbReference type="ChEBI" id="CHEBI:15378"/>
        <dbReference type="ChEBI" id="CHEBI:57783"/>
        <dbReference type="ChEBI" id="CHEBI:57955"/>
        <dbReference type="ChEBI" id="CHEBI:58349"/>
        <dbReference type="ChEBI" id="CHEBI:61548"/>
        <dbReference type="EC" id="1.1.1.49"/>
    </reaction>
</comment>
<dbReference type="HAMAP" id="MF_00966">
    <property type="entry name" value="G6PD"/>
    <property type="match status" value="1"/>
</dbReference>
<keyword evidence="4 7" id="KW-0521">NADP</keyword>
<gene>
    <name evidence="7 10" type="primary">zwf</name>
    <name evidence="10" type="ORF">SAMEA4412692_00869</name>
</gene>
<name>A0A239STG8_9STRE</name>
<sequence>MPAKVLFTFFGASGDLAKRKLYPALFRLYKSGHLAENFAVIGTARRPWTKEYFEEVVIDSLGDLPDNPRQAAEFASHFYYQSHDVNDTEHYQALKKLQDELAAKYYTENNKIFFLSMAPKFFGIIAKHLKSEQIIDGQGFERLIIEKPFGTDLATAEQLNQDLAEAFDEDQIYRIDHYLGKEMVQNIFAVRFANPIFEQMWSNQYIDNVQITFAESIGVEERAGYYDTSGALKDMVQNHALQLLSILAMDKPEDFNEHAIRKEKIKVFESLRHQSDDELKQNFVRGQYSAGRINRKDYVGYLDEPNVAENSQTETFAAGTFFVDTERFKDVPFFFRTGKRMTEKGTRVNIIFKPTKNIFGQDFDQNVLTIYIQPTEGFSLHINGKQVGTDFTVTPVDLKFRHSAQASANSPEAYEKLMFDALNGDSTNFSHWREVSASWSLIDRIVQLWQNGEVPLHTYPAGSMGPQASFDMLAKFDTQWHWHPDEWYREHGLLD</sequence>
<feature type="binding site" evidence="7">
    <location>
        <position position="234"/>
    </location>
    <ligand>
        <name>substrate</name>
    </ligand>
</feature>
<evidence type="ECO:0000259" key="9">
    <source>
        <dbReference type="Pfam" id="PF02781"/>
    </source>
</evidence>
<feature type="binding site" evidence="7">
    <location>
        <position position="339"/>
    </location>
    <ligand>
        <name>substrate</name>
    </ligand>
</feature>
<dbReference type="STRING" id="1123308.GCA_000380085_00210"/>
<keyword evidence="6 7" id="KW-0119">Carbohydrate metabolism</keyword>
<reference evidence="10 11" key="1">
    <citation type="submission" date="2017-06" db="EMBL/GenBank/DDBJ databases">
        <authorList>
            <consortium name="Pathogen Informatics"/>
        </authorList>
    </citation>
    <scope>NUCLEOTIDE SEQUENCE [LARGE SCALE GENOMIC DNA]</scope>
    <source>
        <strain evidence="10 11">NCTC13788</strain>
    </source>
</reference>
<evidence type="ECO:0000256" key="1">
    <source>
        <dbReference type="ARBA" id="ARBA00004937"/>
    </source>
</evidence>
<proteinExistence type="inferred from homology"/>
<comment type="pathway">
    <text evidence="1 7">Carbohydrate degradation; pentose phosphate pathway; D-ribulose 5-phosphate from D-glucose 6-phosphate (oxidative stage): step 1/3.</text>
</comment>
<evidence type="ECO:0000259" key="8">
    <source>
        <dbReference type="Pfam" id="PF00479"/>
    </source>
</evidence>
<dbReference type="GO" id="GO:0009051">
    <property type="term" value="P:pentose-phosphate shunt, oxidative branch"/>
    <property type="evidence" value="ECO:0007669"/>
    <property type="project" value="TreeGrafter"/>
</dbReference>
<dbReference type="AlphaFoldDB" id="A0A239STG8"/>
<dbReference type="InterPro" id="IPR022675">
    <property type="entry name" value="G6P_DH_C"/>
</dbReference>
<keyword evidence="5 7" id="KW-0560">Oxidoreductase</keyword>
<feature type="binding site" evidence="7">
    <location>
        <position position="177"/>
    </location>
    <ligand>
        <name>substrate</name>
    </ligand>
</feature>
<feature type="binding site" evidence="7">
    <location>
        <position position="147"/>
    </location>
    <ligand>
        <name>NADP(+)</name>
        <dbReference type="ChEBI" id="CHEBI:58349"/>
    </ligand>
</feature>
<dbReference type="OrthoDB" id="9802739at2"/>
<dbReference type="InterPro" id="IPR001282">
    <property type="entry name" value="G6P_DH"/>
</dbReference>
<evidence type="ECO:0000256" key="3">
    <source>
        <dbReference type="ARBA" id="ARBA00022526"/>
    </source>
</evidence>
<comment type="function">
    <text evidence="7">Catalyzes the oxidation of glucose 6-phosphate to 6-phosphogluconolactone.</text>
</comment>
<dbReference type="UniPathway" id="UPA00115">
    <property type="reaction ID" value="UER00408"/>
</dbReference>
<evidence type="ECO:0000256" key="4">
    <source>
        <dbReference type="ARBA" id="ARBA00022857"/>
    </source>
</evidence>
<feature type="binding site" evidence="7">
    <location>
        <begin position="84"/>
        <end position="85"/>
    </location>
    <ligand>
        <name>NADP(+)</name>
        <dbReference type="ChEBI" id="CHEBI:58349"/>
    </ligand>
</feature>
<dbReference type="Proteomes" id="UP000215185">
    <property type="component" value="Chromosome 1"/>
</dbReference>
<dbReference type="GO" id="GO:0005829">
    <property type="term" value="C:cytosol"/>
    <property type="evidence" value="ECO:0007669"/>
    <property type="project" value="TreeGrafter"/>
</dbReference>
<dbReference type="Pfam" id="PF00479">
    <property type="entry name" value="G6PD_N"/>
    <property type="match status" value="1"/>
</dbReference>
<feature type="active site" description="Proton acceptor" evidence="7">
    <location>
        <position position="239"/>
    </location>
</feature>
<evidence type="ECO:0000256" key="7">
    <source>
        <dbReference type="HAMAP-Rule" id="MF_00966"/>
    </source>
</evidence>
<dbReference type="PANTHER" id="PTHR23429:SF0">
    <property type="entry name" value="GLUCOSE-6-PHOSPHATE 1-DEHYDROGENASE"/>
    <property type="match status" value="1"/>
</dbReference>
<keyword evidence="3 7" id="KW-0313">Glucose metabolism</keyword>
<feature type="binding site" evidence="7">
    <location>
        <position position="45"/>
    </location>
    <ligand>
        <name>NADP(+)</name>
        <dbReference type="ChEBI" id="CHEBI:58349"/>
    </ligand>
</feature>
<evidence type="ECO:0000313" key="11">
    <source>
        <dbReference type="Proteomes" id="UP000215185"/>
    </source>
</evidence>
<dbReference type="SUPFAM" id="SSF55347">
    <property type="entry name" value="Glyceraldehyde-3-phosphate dehydrogenase-like, C-terminal domain"/>
    <property type="match status" value="1"/>
</dbReference>
<dbReference type="PROSITE" id="PS00069">
    <property type="entry name" value="G6P_DEHYDROGENASE"/>
    <property type="match status" value="1"/>
</dbReference>
<dbReference type="GO" id="GO:0004345">
    <property type="term" value="F:glucose-6-phosphate dehydrogenase activity"/>
    <property type="evidence" value="ECO:0007669"/>
    <property type="project" value="UniProtKB-UniRule"/>
</dbReference>
<dbReference type="SUPFAM" id="SSF51735">
    <property type="entry name" value="NAD(P)-binding Rossmann-fold domains"/>
    <property type="match status" value="1"/>
</dbReference>
<dbReference type="Gene3D" id="3.30.360.10">
    <property type="entry name" value="Dihydrodipicolinate Reductase, domain 2"/>
    <property type="match status" value="1"/>
</dbReference>
<evidence type="ECO:0000256" key="2">
    <source>
        <dbReference type="ARBA" id="ARBA00009975"/>
    </source>
</evidence>
<dbReference type="InterPro" id="IPR019796">
    <property type="entry name" value="G6P_DH_AS"/>
</dbReference>
<dbReference type="NCBIfam" id="TIGR00871">
    <property type="entry name" value="zwf"/>
    <property type="match status" value="1"/>
</dbReference>
<protein>
    <recommendedName>
        <fullName evidence="7">Glucose-6-phosphate 1-dehydrogenase</fullName>
        <shortName evidence="7">G6PD</shortName>
        <ecNumber evidence="7">1.1.1.49</ecNumber>
    </recommendedName>
</protein>
<dbReference type="PRINTS" id="PR00079">
    <property type="entry name" value="G6PDHDRGNASE"/>
</dbReference>
<dbReference type="PANTHER" id="PTHR23429">
    <property type="entry name" value="GLUCOSE-6-PHOSPHATE 1-DEHYDROGENASE G6PD"/>
    <property type="match status" value="1"/>
</dbReference>
<evidence type="ECO:0000256" key="5">
    <source>
        <dbReference type="ARBA" id="ARBA00023002"/>
    </source>
</evidence>
<dbReference type="GO" id="GO:0050661">
    <property type="term" value="F:NADP binding"/>
    <property type="evidence" value="ECO:0007669"/>
    <property type="project" value="UniProtKB-UniRule"/>
</dbReference>
<feature type="binding site" evidence="7">
    <location>
        <position position="344"/>
    </location>
    <ligand>
        <name>substrate</name>
    </ligand>
</feature>
<dbReference type="GO" id="GO:0006006">
    <property type="term" value="P:glucose metabolic process"/>
    <property type="evidence" value="ECO:0007669"/>
    <property type="project" value="UniProtKB-KW"/>
</dbReference>
<dbReference type="EC" id="1.1.1.49" evidence="7"/>
<dbReference type="InterPro" id="IPR036291">
    <property type="entry name" value="NAD(P)-bd_dom_sf"/>
</dbReference>
<evidence type="ECO:0000256" key="6">
    <source>
        <dbReference type="ARBA" id="ARBA00023277"/>
    </source>
</evidence>